<dbReference type="PANTHER" id="PTHR30345">
    <property type="entry name" value="RIBOSE-5-PHOSPHATE ISOMERASE B"/>
    <property type="match status" value="1"/>
</dbReference>
<name>A0A543DZB9_9PSEU</name>
<dbReference type="OrthoDB" id="1778624at2"/>
<dbReference type="EC" id="5.3.1.6" evidence="5"/>
<evidence type="ECO:0000256" key="7">
    <source>
        <dbReference type="ARBA" id="ARBA00023235"/>
    </source>
</evidence>
<evidence type="ECO:0000256" key="6">
    <source>
        <dbReference type="ARBA" id="ARBA00014007"/>
    </source>
</evidence>
<comment type="pathway">
    <text evidence="2">Carbohydrate degradation; pentose phosphate pathway; D-ribose 5-phosphate from D-ribulose 5-phosphate (non-oxidative stage): step 1/1.</text>
</comment>
<evidence type="ECO:0000256" key="9">
    <source>
        <dbReference type="PIRSR" id="PIRSR005384-2"/>
    </source>
</evidence>
<comment type="similarity">
    <text evidence="3">Belongs to the LacAB/RpiB family.</text>
</comment>
<dbReference type="NCBIfam" id="NF004051">
    <property type="entry name" value="PRK05571.1"/>
    <property type="match status" value="1"/>
</dbReference>
<comment type="subunit">
    <text evidence="4">Homodimer.</text>
</comment>
<evidence type="ECO:0000256" key="3">
    <source>
        <dbReference type="ARBA" id="ARBA00008754"/>
    </source>
</evidence>
<dbReference type="Pfam" id="PF02502">
    <property type="entry name" value="LacAB_rpiB"/>
    <property type="match status" value="1"/>
</dbReference>
<dbReference type="RefSeq" id="WP_142049340.1">
    <property type="nucleotide sequence ID" value="NZ_VFPA01000001.1"/>
</dbReference>
<feature type="binding site" evidence="9">
    <location>
        <begin position="8"/>
        <end position="9"/>
    </location>
    <ligand>
        <name>D-ribulose 5-phosphate</name>
        <dbReference type="ChEBI" id="CHEBI:58121"/>
    </ligand>
</feature>
<dbReference type="InterPro" id="IPR036569">
    <property type="entry name" value="RpiB_LacA_LacB_sf"/>
</dbReference>
<feature type="binding site" evidence="9">
    <location>
        <position position="110"/>
    </location>
    <ligand>
        <name>D-ribulose 5-phosphate</name>
        <dbReference type="ChEBI" id="CHEBI:58121"/>
    </ligand>
</feature>
<evidence type="ECO:0000313" key="11">
    <source>
        <dbReference type="Proteomes" id="UP000315677"/>
    </source>
</evidence>
<reference evidence="10 11" key="1">
    <citation type="submission" date="2019-06" db="EMBL/GenBank/DDBJ databases">
        <title>Sequencing the genomes of 1000 actinobacteria strains.</title>
        <authorList>
            <person name="Klenk H.-P."/>
        </authorList>
    </citation>
    <scope>NUCLEOTIDE SEQUENCE [LARGE SCALE GENOMIC DNA]</scope>
    <source>
        <strain evidence="10 11">DSM 45301</strain>
    </source>
</reference>
<dbReference type="InterPro" id="IPR003500">
    <property type="entry name" value="RpiB_LacA_LacB"/>
</dbReference>
<organism evidence="10 11">
    <name type="scientific">Pseudonocardia kunmingensis</name>
    <dbReference type="NCBI Taxonomy" id="630975"/>
    <lineage>
        <taxon>Bacteria</taxon>
        <taxon>Bacillati</taxon>
        <taxon>Actinomycetota</taxon>
        <taxon>Actinomycetes</taxon>
        <taxon>Pseudonocardiales</taxon>
        <taxon>Pseudonocardiaceae</taxon>
        <taxon>Pseudonocardia</taxon>
    </lineage>
</organism>
<feature type="binding site" evidence="9">
    <location>
        <begin position="67"/>
        <end position="71"/>
    </location>
    <ligand>
        <name>D-ribulose 5-phosphate</name>
        <dbReference type="ChEBI" id="CHEBI:58121"/>
    </ligand>
</feature>
<sequence>MRVYLGSDHAGFELKTHLVTHLTALGHEAVDVGPAAYDASDDYPPFCVEAARRTLADPGSLGVVLGGSGNGEQIAANKVAGVRCALAWSVETATLGRQHNDAQVVAVGARMHTLDEAAEIVAAFVATPFSGEPRHQRRIDMVGDFERTGVPPALPPEQIPAPTTTS</sequence>
<feature type="binding site" evidence="9">
    <location>
        <position position="100"/>
    </location>
    <ligand>
        <name>D-ribulose 5-phosphate</name>
        <dbReference type="ChEBI" id="CHEBI:58121"/>
    </ligand>
</feature>
<feature type="binding site" evidence="9">
    <location>
        <position position="138"/>
    </location>
    <ligand>
        <name>D-ribulose 5-phosphate</name>
        <dbReference type="ChEBI" id="CHEBI:58121"/>
    </ligand>
</feature>
<dbReference type="InterPro" id="IPR011860">
    <property type="entry name" value="Rib-5-P_Isoase_Actino"/>
</dbReference>
<dbReference type="GO" id="GO:0004751">
    <property type="term" value="F:ribose-5-phosphate isomerase activity"/>
    <property type="evidence" value="ECO:0007669"/>
    <property type="project" value="UniProtKB-EC"/>
</dbReference>
<dbReference type="NCBIfam" id="TIGR02133">
    <property type="entry name" value="RPI_actino"/>
    <property type="match status" value="1"/>
</dbReference>
<evidence type="ECO:0000256" key="2">
    <source>
        <dbReference type="ARBA" id="ARBA00004988"/>
    </source>
</evidence>
<keyword evidence="7 10" id="KW-0413">Isomerase</keyword>
<evidence type="ECO:0000256" key="1">
    <source>
        <dbReference type="ARBA" id="ARBA00001713"/>
    </source>
</evidence>
<dbReference type="FunFam" id="3.40.1400.10:FF:000002">
    <property type="entry name" value="Ribose-5-phosphate isomerase B"/>
    <property type="match status" value="1"/>
</dbReference>
<dbReference type="EMBL" id="VFPA01000001">
    <property type="protein sequence ID" value="TQM14687.1"/>
    <property type="molecule type" value="Genomic_DNA"/>
</dbReference>
<keyword evidence="11" id="KW-1185">Reference proteome</keyword>
<comment type="caution">
    <text evidence="10">The sequence shown here is derived from an EMBL/GenBank/DDBJ whole genome shotgun (WGS) entry which is preliminary data.</text>
</comment>
<dbReference type="PIRSF" id="PIRSF005384">
    <property type="entry name" value="RpiB_LacA_B"/>
    <property type="match status" value="1"/>
</dbReference>
<dbReference type="GO" id="GO:0019316">
    <property type="term" value="P:D-allose catabolic process"/>
    <property type="evidence" value="ECO:0007669"/>
    <property type="project" value="TreeGrafter"/>
</dbReference>
<evidence type="ECO:0000256" key="4">
    <source>
        <dbReference type="ARBA" id="ARBA00011738"/>
    </source>
</evidence>
<evidence type="ECO:0000313" key="10">
    <source>
        <dbReference type="EMBL" id="TQM14687.1"/>
    </source>
</evidence>
<accession>A0A543DZB9</accession>
<evidence type="ECO:0000256" key="8">
    <source>
        <dbReference type="ARBA" id="ARBA00032117"/>
    </source>
</evidence>
<dbReference type="GO" id="GO:0009052">
    <property type="term" value="P:pentose-phosphate shunt, non-oxidative branch"/>
    <property type="evidence" value="ECO:0007669"/>
    <property type="project" value="TreeGrafter"/>
</dbReference>
<dbReference type="Proteomes" id="UP000315677">
    <property type="component" value="Unassembled WGS sequence"/>
</dbReference>
<feature type="binding site" evidence="9">
    <location>
        <position position="134"/>
    </location>
    <ligand>
        <name>D-ribulose 5-phosphate</name>
        <dbReference type="ChEBI" id="CHEBI:58121"/>
    </ligand>
</feature>
<dbReference type="AlphaFoldDB" id="A0A543DZB9"/>
<gene>
    <name evidence="10" type="ORF">FB558_1461</name>
</gene>
<dbReference type="SUPFAM" id="SSF89623">
    <property type="entry name" value="Ribose/Galactose isomerase RpiB/AlsB"/>
    <property type="match status" value="1"/>
</dbReference>
<dbReference type="Gene3D" id="3.40.1400.10">
    <property type="entry name" value="Sugar-phosphate isomerase, RpiB/LacA/LacB"/>
    <property type="match status" value="1"/>
</dbReference>
<dbReference type="PANTHER" id="PTHR30345:SF0">
    <property type="entry name" value="DNA DAMAGE-REPAIR_TOLERATION PROTEIN DRT102"/>
    <property type="match status" value="1"/>
</dbReference>
<evidence type="ECO:0000256" key="5">
    <source>
        <dbReference type="ARBA" id="ARBA00011959"/>
    </source>
</evidence>
<protein>
    <recommendedName>
        <fullName evidence="6">Ribose-5-phosphate isomerase B</fullName>
        <ecNumber evidence="5">5.3.1.6</ecNumber>
    </recommendedName>
    <alternativeName>
        <fullName evidence="8">Phosphoriboisomerase B</fullName>
    </alternativeName>
</protein>
<comment type="catalytic activity">
    <reaction evidence="1">
        <text>aldehydo-D-ribose 5-phosphate = D-ribulose 5-phosphate</text>
        <dbReference type="Rhea" id="RHEA:14657"/>
        <dbReference type="ChEBI" id="CHEBI:58121"/>
        <dbReference type="ChEBI" id="CHEBI:58273"/>
        <dbReference type="EC" id="5.3.1.6"/>
    </reaction>
</comment>
<proteinExistence type="inferred from homology"/>
<dbReference type="NCBIfam" id="TIGR00689">
    <property type="entry name" value="rpiB_lacA_lacB"/>
    <property type="match status" value="1"/>
</dbReference>